<feature type="compositionally biased region" description="Low complexity" evidence="1">
    <location>
        <begin position="9"/>
        <end position="24"/>
    </location>
</feature>
<organism evidence="2 3">
    <name type="scientific">Theobroma cacao</name>
    <name type="common">Cacao</name>
    <name type="synonym">Cocoa</name>
    <dbReference type="NCBI Taxonomy" id="3641"/>
    <lineage>
        <taxon>Eukaryota</taxon>
        <taxon>Viridiplantae</taxon>
        <taxon>Streptophyta</taxon>
        <taxon>Embryophyta</taxon>
        <taxon>Tracheophyta</taxon>
        <taxon>Spermatophyta</taxon>
        <taxon>Magnoliopsida</taxon>
        <taxon>eudicotyledons</taxon>
        <taxon>Gunneridae</taxon>
        <taxon>Pentapetalae</taxon>
        <taxon>rosids</taxon>
        <taxon>malvids</taxon>
        <taxon>Malvales</taxon>
        <taxon>Malvaceae</taxon>
        <taxon>Byttnerioideae</taxon>
        <taxon>Theobroma</taxon>
    </lineage>
</organism>
<sequence length="113" mass="12680">MTGSEGKKSFPSKSASSKGASSMQSKKKWKTEPTSMNERGDPKSKRTKDNDTVVKTCSRNFSDFTRREDSYPNRHTAELCKKDQATRKCKTAAKDMAKGKKKMGKKSFTSEIE</sequence>
<dbReference type="Gramene" id="EOY11297">
    <property type="protein sequence ID" value="EOY11297"/>
    <property type="gene ID" value="TCM_026528"/>
</dbReference>
<evidence type="ECO:0000313" key="3">
    <source>
        <dbReference type="Proteomes" id="UP000026915"/>
    </source>
</evidence>
<dbReference type="Proteomes" id="UP000026915">
    <property type="component" value="Chromosome 5"/>
</dbReference>
<accession>A0A061F3P8</accession>
<name>A0A061F3P8_THECC</name>
<gene>
    <name evidence="2" type="ORF">TCM_026528</name>
</gene>
<reference evidence="2 3" key="1">
    <citation type="journal article" date="2013" name="Genome Biol.">
        <title>The genome sequence of the most widely cultivated cacao type and its use to identify candidate genes regulating pod color.</title>
        <authorList>
            <person name="Motamayor J.C."/>
            <person name="Mockaitis K."/>
            <person name="Schmutz J."/>
            <person name="Haiminen N."/>
            <person name="Iii D.L."/>
            <person name="Cornejo O."/>
            <person name="Findley S.D."/>
            <person name="Zheng P."/>
            <person name="Utro F."/>
            <person name="Royaert S."/>
            <person name="Saski C."/>
            <person name="Jenkins J."/>
            <person name="Podicheti R."/>
            <person name="Zhao M."/>
            <person name="Scheffler B.E."/>
            <person name="Stack J.C."/>
            <person name="Feltus F.A."/>
            <person name="Mustiga G.M."/>
            <person name="Amores F."/>
            <person name="Phillips W."/>
            <person name="Marelli J.P."/>
            <person name="May G.D."/>
            <person name="Shapiro H."/>
            <person name="Ma J."/>
            <person name="Bustamante C.D."/>
            <person name="Schnell R.J."/>
            <person name="Main D."/>
            <person name="Gilbert D."/>
            <person name="Parida L."/>
            <person name="Kuhn D.N."/>
        </authorList>
    </citation>
    <scope>NUCLEOTIDE SEQUENCE [LARGE SCALE GENOMIC DNA]</scope>
    <source>
        <strain evidence="3">cv. Matina 1-6</strain>
    </source>
</reference>
<proteinExistence type="predicted"/>
<evidence type="ECO:0000313" key="2">
    <source>
        <dbReference type="EMBL" id="EOY11297.1"/>
    </source>
</evidence>
<dbReference type="HOGENOM" id="CLU_2138074_0_0_1"/>
<feature type="compositionally biased region" description="Basic and acidic residues" evidence="1">
    <location>
        <begin position="38"/>
        <end position="52"/>
    </location>
</feature>
<keyword evidence="3" id="KW-1185">Reference proteome</keyword>
<feature type="region of interest" description="Disordered" evidence="1">
    <location>
        <begin position="84"/>
        <end position="113"/>
    </location>
</feature>
<evidence type="ECO:0000256" key="1">
    <source>
        <dbReference type="SAM" id="MobiDB-lite"/>
    </source>
</evidence>
<dbReference type="InParanoid" id="A0A061F3P8"/>
<protein>
    <submittedName>
        <fullName evidence="2">Uncharacterized protein</fullName>
    </submittedName>
</protein>
<dbReference type="AlphaFoldDB" id="A0A061F3P8"/>
<feature type="compositionally biased region" description="Basic and acidic residues" evidence="1">
    <location>
        <begin position="84"/>
        <end position="98"/>
    </location>
</feature>
<dbReference type="EMBL" id="CM001883">
    <property type="protein sequence ID" value="EOY11297.1"/>
    <property type="molecule type" value="Genomic_DNA"/>
</dbReference>
<feature type="region of interest" description="Disordered" evidence="1">
    <location>
        <begin position="1"/>
        <end position="53"/>
    </location>
</feature>